<protein>
    <submittedName>
        <fullName evidence="5">Uncharacterized protein</fullName>
    </submittedName>
</protein>
<sequence length="498" mass="56034">MALSQTHLCSAVNENSVLFTACAQGDLQTIEARLDSVASSDIYSIRDENQATLIHYASRFGYLHILKYFLEVKHIDISQLYTEHGATCVHDAAVCNQWKLLKYIFDYYKSNLTQKFRWSVRDKEGNTTLHLVPYSSAAYYNSIDVVHYLLEEEYADPHCRSYSGYQPIHYAAERGHAQSVQILLKKSPTLVNQQTNQLLTPLHLAAQTGSLGTIQILILYGANFQLKDQYGLTCLHFACQNNHLNVVQWLIETKDAKLDNTDYMQNTLLHYAAMGGSAYTINYLLDKRAKVVPNNDGNTPLHFAAKYGQQNACIILIERGGCSLTAVNGEHLTAADLAANSGYIALANELRLGANPATIQVEKATVVRLVIKKKNVTRSDAGNQVNEQDLLNTERHSSDKYAPWLKMTNQTAQEFQQELQNIQLNLRKTQKSHLVQEPSPIKEDISTSTELYDDLNNQDTNNESIPDSFAFVMSNVQSDISQRRRSSIQFGPDIMNEA</sequence>
<feature type="repeat" description="ANK" evidence="3">
    <location>
        <begin position="163"/>
        <end position="195"/>
    </location>
</feature>
<dbReference type="Gene3D" id="1.25.40.20">
    <property type="entry name" value="Ankyrin repeat-containing domain"/>
    <property type="match status" value="2"/>
</dbReference>
<keyword evidence="4" id="KW-0175">Coiled coil</keyword>
<keyword evidence="2 3" id="KW-0040">ANK repeat</keyword>
<feature type="repeat" description="ANK" evidence="3">
    <location>
        <begin position="296"/>
        <end position="320"/>
    </location>
</feature>
<evidence type="ECO:0000256" key="3">
    <source>
        <dbReference type="PROSITE-ProRule" id="PRU00023"/>
    </source>
</evidence>
<keyword evidence="1" id="KW-0677">Repeat</keyword>
<dbReference type="InterPro" id="IPR002110">
    <property type="entry name" value="Ankyrin_rpt"/>
</dbReference>
<evidence type="ECO:0000256" key="1">
    <source>
        <dbReference type="ARBA" id="ARBA00022737"/>
    </source>
</evidence>
<comment type="caution">
    <text evidence="5">The sequence shown here is derived from an EMBL/GenBank/DDBJ whole genome shotgun (WGS) entry which is preliminary data.</text>
</comment>
<dbReference type="Pfam" id="PF13637">
    <property type="entry name" value="Ank_4"/>
    <property type="match status" value="1"/>
</dbReference>
<dbReference type="SMART" id="SM00248">
    <property type="entry name" value="ANK"/>
    <property type="match status" value="9"/>
</dbReference>
<dbReference type="InterPro" id="IPR036770">
    <property type="entry name" value="Ankyrin_rpt-contain_sf"/>
</dbReference>
<dbReference type="AlphaFoldDB" id="A0A820UV21"/>
<reference evidence="5" key="1">
    <citation type="submission" date="2021-02" db="EMBL/GenBank/DDBJ databases">
        <authorList>
            <person name="Nowell W R."/>
        </authorList>
    </citation>
    <scope>NUCLEOTIDE SEQUENCE</scope>
</reference>
<proteinExistence type="predicted"/>
<dbReference type="SUPFAM" id="SSF48403">
    <property type="entry name" value="Ankyrin repeat"/>
    <property type="match status" value="2"/>
</dbReference>
<evidence type="ECO:0000313" key="6">
    <source>
        <dbReference type="Proteomes" id="UP000663862"/>
    </source>
</evidence>
<evidence type="ECO:0000313" key="5">
    <source>
        <dbReference type="EMBL" id="CAF4491179.1"/>
    </source>
</evidence>
<dbReference type="PANTHER" id="PTHR24171:SF8">
    <property type="entry name" value="BRCA1-ASSOCIATED RING DOMAIN PROTEIN 1"/>
    <property type="match status" value="1"/>
</dbReference>
<dbReference type="Pfam" id="PF12796">
    <property type="entry name" value="Ank_2"/>
    <property type="match status" value="3"/>
</dbReference>
<dbReference type="PROSITE" id="PS50088">
    <property type="entry name" value="ANK_REPEAT"/>
    <property type="match status" value="4"/>
</dbReference>
<dbReference type="EMBL" id="CAJOBQ010001483">
    <property type="protein sequence ID" value="CAF4491179.1"/>
    <property type="molecule type" value="Genomic_DNA"/>
</dbReference>
<dbReference type="GO" id="GO:0085020">
    <property type="term" value="P:protein K6-linked ubiquitination"/>
    <property type="evidence" value="ECO:0007669"/>
    <property type="project" value="TreeGrafter"/>
</dbReference>
<dbReference type="PROSITE" id="PS50297">
    <property type="entry name" value="ANK_REP_REGION"/>
    <property type="match status" value="4"/>
</dbReference>
<dbReference type="PANTHER" id="PTHR24171">
    <property type="entry name" value="ANKYRIN REPEAT DOMAIN-CONTAINING PROTEIN 39-RELATED"/>
    <property type="match status" value="1"/>
</dbReference>
<evidence type="ECO:0000256" key="4">
    <source>
        <dbReference type="SAM" id="Coils"/>
    </source>
</evidence>
<dbReference type="GO" id="GO:0070531">
    <property type="term" value="C:BRCA1-A complex"/>
    <property type="evidence" value="ECO:0007669"/>
    <property type="project" value="TreeGrafter"/>
</dbReference>
<accession>A0A820UV21</accession>
<evidence type="ECO:0000256" key="2">
    <source>
        <dbReference type="ARBA" id="ARBA00023043"/>
    </source>
</evidence>
<dbReference type="GO" id="GO:0031436">
    <property type="term" value="C:BRCA1-BARD1 complex"/>
    <property type="evidence" value="ECO:0007669"/>
    <property type="project" value="TreeGrafter"/>
</dbReference>
<dbReference type="Proteomes" id="UP000663862">
    <property type="component" value="Unassembled WGS sequence"/>
</dbReference>
<organism evidence="5 6">
    <name type="scientific">Rotaria socialis</name>
    <dbReference type="NCBI Taxonomy" id="392032"/>
    <lineage>
        <taxon>Eukaryota</taxon>
        <taxon>Metazoa</taxon>
        <taxon>Spiralia</taxon>
        <taxon>Gnathifera</taxon>
        <taxon>Rotifera</taxon>
        <taxon>Eurotatoria</taxon>
        <taxon>Bdelloidea</taxon>
        <taxon>Philodinida</taxon>
        <taxon>Philodinidae</taxon>
        <taxon>Rotaria</taxon>
    </lineage>
</organism>
<name>A0A820UV21_9BILA</name>
<feature type="coiled-coil region" evidence="4">
    <location>
        <begin position="405"/>
        <end position="432"/>
    </location>
</feature>
<feature type="repeat" description="ANK" evidence="3">
    <location>
        <begin position="197"/>
        <end position="229"/>
    </location>
</feature>
<feature type="repeat" description="ANK" evidence="3">
    <location>
        <begin position="230"/>
        <end position="252"/>
    </location>
</feature>
<gene>
    <name evidence="5" type="ORF">TSG867_LOCUS20324</name>
</gene>
<dbReference type="GO" id="GO:0004842">
    <property type="term" value="F:ubiquitin-protein transferase activity"/>
    <property type="evidence" value="ECO:0007669"/>
    <property type="project" value="TreeGrafter"/>
</dbReference>